<dbReference type="Pfam" id="PF07686">
    <property type="entry name" value="V-set"/>
    <property type="match status" value="1"/>
</dbReference>
<dbReference type="InterPro" id="IPR036179">
    <property type="entry name" value="Ig-like_dom_sf"/>
</dbReference>
<dbReference type="Gene3D" id="2.60.40.10">
    <property type="entry name" value="Immunoglobulins"/>
    <property type="match status" value="1"/>
</dbReference>
<evidence type="ECO:0000259" key="2">
    <source>
        <dbReference type="PROSITE" id="PS50835"/>
    </source>
</evidence>
<feature type="domain" description="Ig-like" evidence="2">
    <location>
        <begin position="48"/>
        <end position="140"/>
    </location>
</feature>
<sequence>MVLNSERSYTDKQSDSNRVGREKEKGETLTSGQKAQDLNSEYIMANLGTTMVLPCSLSYPKDTTNYVLKWMKKSSKEPLVTKIDGYDGTFSKAGSVANRLSLVNKTSLRISHLESSDLGWYECEITYSRGGKTTQYVYLTVRVYPKRRDILCGCIQPTKSAVTHNVAVSSPPKVP</sequence>
<dbReference type="AlphaFoldDB" id="A0AAE1B8B3"/>
<dbReference type="SUPFAM" id="SSF48726">
    <property type="entry name" value="Immunoglobulin"/>
    <property type="match status" value="1"/>
</dbReference>
<dbReference type="InterPro" id="IPR003599">
    <property type="entry name" value="Ig_sub"/>
</dbReference>
<organism evidence="3 4">
    <name type="scientific">Elysia crispata</name>
    <name type="common">lettuce slug</name>
    <dbReference type="NCBI Taxonomy" id="231223"/>
    <lineage>
        <taxon>Eukaryota</taxon>
        <taxon>Metazoa</taxon>
        <taxon>Spiralia</taxon>
        <taxon>Lophotrochozoa</taxon>
        <taxon>Mollusca</taxon>
        <taxon>Gastropoda</taxon>
        <taxon>Heterobranchia</taxon>
        <taxon>Euthyneura</taxon>
        <taxon>Panpulmonata</taxon>
        <taxon>Sacoglossa</taxon>
        <taxon>Placobranchoidea</taxon>
        <taxon>Plakobranchidae</taxon>
        <taxon>Elysia</taxon>
    </lineage>
</organism>
<evidence type="ECO:0000313" key="3">
    <source>
        <dbReference type="EMBL" id="KAK3801503.1"/>
    </source>
</evidence>
<feature type="region of interest" description="Disordered" evidence="1">
    <location>
        <begin position="1"/>
        <end position="32"/>
    </location>
</feature>
<dbReference type="SMART" id="SM00409">
    <property type="entry name" value="IG"/>
    <property type="match status" value="1"/>
</dbReference>
<dbReference type="InterPro" id="IPR013783">
    <property type="entry name" value="Ig-like_fold"/>
</dbReference>
<name>A0AAE1B8B3_9GAST</name>
<protein>
    <recommendedName>
        <fullName evidence="2">Ig-like domain-containing protein</fullName>
    </recommendedName>
</protein>
<dbReference type="Proteomes" id="UP001283361">
    <property type="component" value="Unassembled WGS sequence"/>
</dbReference>
<feature type="compositionally biased region" description="Basic and acidic residues" evidence="1">
    <location>
        <begin position="8"/>
        <end position="27"/>
    </location>
</feature>
<dbReference type="EMBL" id="JAWDGP010000307">
    <property type="protein sequence ID" value="KAK3801503.1"/>
    <property type="molecule type" value="Genomic_DNA"/>
</dbReference>
<keyword evidence="4" id="KW-1185">Reference proteome</keyword>
<gene>
    <name evidence="3" type="ORF">RRG08_020961</name>
</gene>
<reference evidence="3" key="1">
    <citation type="journal article" date="2023" name="G3 (Bethesda)">
        <title>A reference genome for the long-term kleptoplast-retaining sea slug Elysia crispata morphotype clarki.</title>
        <authorList>
            <person name="Eastman K.E."/>
            <person name="Pendleton A.L."/>
            <person name="Shaikh M.A."/>
            <person name="Suttiyut T."/>
            <person name="Ogas R."/>
            <person name="Tomko P."/>
            <person name="Gavelis G."/>
            <person name="Widhalm J.R."/>
            <person name="Wisecaver J.H."/>
        </authorList>
    </citation>
    <scope>NUCLEOTIDE SEQUENCE</scope>
    <source>
        <strain evidence="3">ECLA1</strain>
    </source>
</reference>
<evidence type="ECO:0000256" key="1">
    <source>
        <dbReference type="SAM" id="MobiDB-lite"/>
    </source>
</evidence>
<dbReference type="InterPro" id="IPR007110">
    <property type="entry name" value="Ig-like_dom"/>
</dbReference>
<proteinExistence type="predicted"/>
<dbReference type="InterPro" id="IPR013106">
    <property type="entry name" value="Ig_V-set"/>
</dbReference>
<evidence type="ECO:0000313" key="4">
    <source>
        <dbReference type="Proteomes" id="UP001283361"/>
    </source>
</evidence>
<accession>A0AAE1B8B3</accession>
<comment type="caution">
    <text evidence="3">The sequence shown here is derived from an EMBL/GenBank/DDBJ whole genome shotgun (WGS) entry which is preliminary data.</text>
</comment>
<dbReference type="PROSITE" id="PS50835">
    <property type="entry name" value="IG_LIKE"/>
    <property type="match status" value="1"/>
</dbReference>